<dbReference type="AlphaFoldDB" id="A0A246JET6"/>
<dbReference type="RefSeq" id="WP_088384973.1">
    <property type="nucleotide sequence ID" value="NZ_NIOF01000004.1"/>
</dbReference>
<accession>A0A246JET6</accession>
<proteinExistence type="predicted"/>
<evidence type="ECO:0000256" key="1">
    <source>
        <dbReference type="SAM" id="Phobius"/>
    </source>
</evidence>
<evidence type="ECO:0000313" key="3">
    <source>
        <dbReference type="Proteomes" id="UP000197468"/>
    </source>
</evidence>
<keyword evidence="1" id="KW-1133">Transmembrane helix</keyword>
<feature type="transmembrane region" description="Helical" evidence="1">
    <location>
        <begin position="53"/>
        <end position="76"/>
    </location>
</feature>
<comment type="caution">
    <text evidence="2">The sequence shown here is derived from an EMBL/GenBank/DDBJ whole genome shotgun (WGS) entry which is preliminary data.</text>
</comment>
<dbReference type="OrthoDB" id="9786302at2"/>
<evidence type="ECO:0008006" key="4">
    <source>
        <dbReference type="Google" id="ProtNLM"/>
    </source>
</evidence>
<dbReference type="Proteomes" id="UP000197468">
    <property type="component" value="Unassembled WGS sequence"/>
</dbReference>
<name>A0A246JET6_9BURK</name>
<feature type="transmembrane region" description="Helical" evidence="1">
    <location>
        <begin position="12"/>
        <end position="32"/>
    </location>
</feature>
<dbReference type="Pfam" id="PF10027">
    <property type="entry name" value="DUF2269"/>
    <property type="match status" value="1"/>
</dbReference>
<sequence>MNTYLVIKWLHIVSSVLLAGTGFGSAFYLFFANRSGSLAAQAVVARLVKRADLWFTTPAVIVQPVTGVWLAMQAGWSLDTPWLAASIALYLLAGACWLPVVWLQIRLSAMADEALASGRPLPPLYWRYARWWEGLGYPAFVAVLVVFYLMVNKPVLWG</sequence>
<keyword evidence="3" id="KW-1185">Reference proteome</keyword>
<keyword evidence="1" id="KW-0812">Transmembrane</keyword>
<feature type="transmembrane region" description="Helical" evidence="1">
    <location>
        <begin position="82"/>
        <end position="103"/>
    </location>
</feature>
<evidence type="ECO:0000313" key="2">
    <source>
        <dbReference type="EMBL" id="OWQ90766.1"/>
    </source>
</evidence>
<protein>
    <recommendedName>
        <fullName evidence="4">DUF2269 domain-containing protein</fullName>
    </recommendedName>
</protein>
<keyword evidence="1" id="KW-0472">Membrane</keyword>
<dbReference type="InterPro" id="IPR018729">
    <property type="entry name" value="DUF2269_transmembrane"/>
</dbReference>
<feature type="transmembrane region" description="Helical" evidence="1">
    <location>
        <begin position="134"/>
        <end position="151"/>
    </location>
</feature>
<dbReference type="EMBL" id="NIOF01000004">
    <property type="protein sequence ID" value="OWQ90766.1"/>
    <property type="molecule type" value="Genomic_DNA"/>
</dbReference>
<gene>
    <name evidence="2" type="ORF">CDN99_11355</name>
</gene>
<reference evidence="2 3" key="1">
    <citation type="journal article" date="2008" name="Int. J. Syst. Evol. Microbiol.">
        <title>Description of Roseateles aquatilis sp. nov. and Roseateles terrae sp. nov., in the class Betaproteobacteria, and emended description of the genus Roseateles.</title>
        <authorList>
            <person name="Gomila M."/>
            <person name="Bowien B."/>
            <person name="Falsen E."/>
            <person name="Moore E.R."/>
            <person name="Lalucat J."/>
        </authorList>
    </citation>
    <scope>NUCLEOTIDE SEQUENCE [LARGE SCALE GENOMIC DNA]</scope>
    <source>
        <strain evidence="2 3">CCUG 48205</strain>
    </source>
</reference>
<organism evidence="2 3">
    <name type="scientific">Roseateles aquatilis</name>
    <dbReference type="NCBI Taxonomy" id="431061"/>
    <lineage>
        <taxon>Bacteria</taxon>
        <taxon>Pseudomonadati</taxon>
        <taxon>Pseudomonadota</taxon>
        <taxon>Betaproteobacteria</taxon>
        <taxon>Burkholderiales</taxon>
        <taxon>Sphaerotilaceae</taxon>
        <taxon>Roseateles</taxon>
    </lineage>
</organism>